<feature type="region of interest" description="Disordered" evidence="1">
    <location>
        <begin position="61"/>
        <end position="80"/>
    </location>
</feature>
<proteinExistence type="predicted"/>
<evidence type="ECO:0000313" key="3">
    <source>
        <dbReference type="Proteomes" id="UP001595647"/>
    </source>
</evidence>
<evidence type="ECO:0000313" key="2">
    <source>
        <dbReference type="EMBL" id="MFC3163597.1"/>
    </source>
</evidence>
<gene>
    <name evidence="2" type="ORF">ACFOHV_09930</name>
</gene>
<name>A0ABV7I5B6_9HYPH</name>
<dbReference type="RefSeq" id="WP_182304985.1">
    <property type="nucleotide sequence ID" value="NZ_CP059896.1"/>
</dbReference>
<keyword evidence="3" id="KW-1185">Reference proteome</keyword>
<reference evidence="3" key="1">
    <citation type="journal article" date="2019" name="Int. J. Syst. Evol. Microbiol.">
        <title>The Global Catalogue of Microorganisms (GCM) 10K type strain sequencing project: providing services to taxonomists for standard genome sequencing and annotation.</title>
        <authorList>
            <consortium name="The Broad Institute Genomics Platform"/>
            <consortium name="The Broad Institute Genome Sequencing Center for Infectious Disease"/>
            <person name="Wu L."/>
            <person name="Ma J."/>
        </authorList>
    </citation>
    <scope>NUCLEOTIDE SEQUENCE [LARGE SCALE GENOMIC DNA]</scope>
    <source>
        <strain evidence="3">KCTC 52231</strain>
    </source>
</reference>
<organism evidence="2 3">
    <name type="scientific">Ciceribacter thiooxidans</name>
    <dbReference type="NCBI Taxonomy" id="1969821"/>
    <lineage>
        <taxon>Bacteria</taxon>
        <taxon>Pseudomonadati</taxon>
        <taxon>Pseudomonadota</taxon>
        <taxon>Alphaproteobacteria</taxon>
        <taxon>Hyphomicrobiales</taxon>
        <taxon>Rhizobiaceae</taxon>
        <taxon>Ciceribacter</taxon>
    </lineage>
</organism>
<evidence type="ECO:0000256" key="1">
    <source>
        <dbReference type="SAM" id="MobiDB-lite"/>
    </source>
</evidence>
<accession>A0ABV7I5B6</accession>
<dbReference type="Proteomes" id="UP001595647">
    <property type="component" value="Unassembled WGS sequence"/>
</dbReference>
<sequence>MGKPAYRTGDTVVLKRGVFHKDESQRRCSISAVLPEAQGLAQYRVQFNDESFARHITEADVDRTETPASPGATRSASAAGEARWINPNSIRIRK</sequence>
<dbReference type="EMBL" id="JBHRTG010000009">
    <property type="protein sequence ID" value="MFC3163597.1"/>
    <property type="molecule type" value="Genomic_DNA"/>
</dbReference>
<comment type="caution">
    <text evidence="2">The sequence shown here is derived from an EMBL/GenBank/DDBJ whole genome shotgun (WGS) entry which is preliminary data.</text>
</comment>
<protein>
    <submittedName>
        <fullName evidence="2">Cold-shock protein</fullName>
    </submittedName>
</protein>